<keyword evidence="2" id="KW-1185">Reference proteome</keyword>
<sequence>MDANHVCLIYTHTHSSSRYAMPCHAMPHSYSSLHAPPLLHPLRRPLPLRPDEFQPSPLTDRETDLGRRHGVLPGALDGSPAAPDALVSERAPSDYVLGHLVVAVERGAVVFQVGHDLDQLPAWVARLVFGDVLECDQEALLEVRGLFGFQRREAWPRELDAGTAWRGRGGGCGRGDVGRPVRVAVV</sequence>
<protein>
    <submittedName>
        <fullName evidence="1">Uncharacterized protein</fullName>
    </submittedName>
</protein>
<dbReference type="EMBL" id="MU005771">
    <property type="protein sequence ID" value="KAF2709105.1"/>
    <property type="molecule type" value="Genomic_DNA"/>
</dbReference>
<reference evidence="1" key="1">
    <citation type="journal article" date="2020" name="Stud. Mycol.">
        <title>101 Dothideomycetes genomes: a test case for predicting lifestyles and emergence of pathogens.</title>
        <authorList>
            <person name="Haridas S."/>
            <person name="Albert R."/>
            <person name="Binder M."/>
            <person name="Bloem J."/>
            <person name="Labutti K."/>
            <person name="Salamov A."/>
            <person name="Andreopoulos B."/>
            <person name="Baker S."/>
            <person name="Barry K."/>
            <person name="Bills G."/>
            <person name="Bluhm B."/>
            <person name="Cannon C."/>
            <person name="Castanera R."/>
            <person name="Culley D."/>
            <person name="Daum C."/>
            <person name="Ezra D."/>
            <person name="Gonzalez J."/>
            <person name="Henrissat B."/>
            <person name="Kuo A."/>
            <person name="Liang C."/>
            <person name="Lipzen A."/>
            <person name="Lutzoni F."/>
            <person name="Magnuson J."/>
            <person name="Mondo S."/>
            <person name="Nolan M."/>
            <person name="Ohm R."/>
            <person name="Pangilinan J."/>
            <person name="Park H.-J."/>
            <person name="Ramirez L."/>
            <person name="Alfaro M."/>
            <person name="Sun H."/>
            <person name="Tritt A."/>
            <person name="Yoshinaga Y."/>
            <person name="Zwiers L.-H."/>
            <person name="Turgeon B."/>
            <person name="Goodwin S."/>
            <person name="Spatafora J."/>
            <person name="Crous P."/>
            <person name="Grigoriev I."/>
        </authorList>
    </citation>
    <scope>NUCLEOTIDE SEQUENCE</scope>
    <source>
        <strain evidence="1">CBS 279.74</strain>
    </source>
</reference>
<gene>
    <name evidence="1" type="ORF">K504DRAFT_295413</name>
</gene>
<name>A0A6G1K986_9PLEO</name>
<accession>A0A6G1K986</accession>
<dbReference type="Proteomes" id="UP000799428">
    <property type="component" value="Unassembled WGS sequence"/>
</dbReference>
<dbReference type="AlphaFoldDB" id="A0A6G1K986"/>
<organism evidence="1 2">
    <name type="scientific">Pleomassaria siparia CBS 279.74</name>
    <dbReference type="NCBI Taxonomy" id="1314801"/>
    <lineage>
        <taxon>Eukaryota</taxon>
        <taxon>Fungi</taxon>
        <taxon>Dikarya</taxon>
        <taxon>Ascomycota</taxon>
        <taxon>Pezizomycotina</taxon>
        <taxon>Dothideomycetes</taxon>
        <taxon>Pleosporomycetidae</taxon>
        <taxon>Pleosporales</taxon>
        <taxon>Pleomassariaceae</taxon>
        <taxon>Pleomassaria</taxon>
    </lineage>
</organism>
<evidence type="ECO:0000313" key="2">
    <source>
        <dbReference type="Proteomes" id="UP000799428"/>
    </source>
</evidence>
<evidence type="ECO:0000313" key="1">
    <source>
        <dbReference type="EMBL" id="KAF2709105.1"/>
    </source>
</evidence>
<proteinExistence type="predicted"/>